<evidence type="ECO:0000313" key="2">
    <source>
        <dbReference type="Proteomes" id="UP000008068"/>
    </source>
</evidence>
<organism evidence="2">
    <name type="scientific">Caenorhabditis brenneri</name>
    <name type="common">Nematode worm</name>
    <dbReference type="NCBI Taxonomy" id="135651"/>
    <lineage>
        <taxon>Eukaryota</taxon>
        <taxon>Metazoa</taxon>
        <taxon>Ecdysozoa</taxon>
        <taxon>Nematoda</taxon>
        <taxon>Chromadorea</taxon>
        <taxon>Rhabditida</taxon>
        <taxon>Rhabditina</taxon>
        <taxon>Rhabditomorpha</taxon>
        <taxon>Rhabditoidea</taxon>
        <taxon>Rhabditidae</taxon>
        <taxon>Peloderinae</taxon>
        <taxon>Caenorhabditis</taxon>
    </lineage>
</organism>
<dbReference type="InParanoid" id="G0MFV7"/>
<dbReference type="Proteomes" id="UP000008068">
    <property type="component" value="Unassembled WGS sequence"/>
</dbReference>
<dbReference type="HOGENOM" id="CLU_1807912_0_0_1"/>
<evidence type="ECO:0000313" key="1">
    <source>
        <dbReference type="EMBL" id="EGT54111.1"/>
    </source>
</evidence>
<gene>
    <name evidence="1" type="ORF">CAEBREN_04290</name>
</gene>
<accession>G0MFV7</accession>
<protein>
    <submittedName>
        <fullName evidence="1">Uncharacterized protein</fullName>
    </submittedName>
</protein>
<name>G0MFV7_CAEBE</name>
<reference evidence="2" key="1">
    <citation type="submission" date="2011-07" db="EMBL/GenBank/DDBJ databases">
        <authorList>
            <consortium name="Caenorhabditis brenneri Sequencing and Analysis Consortium"/>
            <person name="Wilson R.K."/>
        </authorList>
    </citation>
    <scope>NUCLEOTIDE SEQUENCE [LARGE SCALE GENOMIC DNA]</scope>
    <source>
        <strain evidence="2">PB2801</strain>
    </source>
</reference>
<dbReference type="EMBL" id="GL379792">
    <property type="protein sequence ID" value="EGT54111.1"/>
    <property type="molecule type" value="Genomic_DNA"/>
</dbReference>
<proteinExistence type="predicted"/>
<dbReference type="AlphaFoldDB" id="G0MFV7"/>
<keyword evidence="2" id="KW-1185">Reference proteome</keyword>
<sequence length="143" mass="15770">MRTGVRSSVGIRHIVSVNCINLTAQVTREDRPSKIRLVPNSAKRQGERVTSILSPNQGSTVAVNVFGTINHPRFKRKSLQSLDHVLRTGGTPISAIVEKWAPLDLVNAFQCQEATGSYPIETLTDQKLKRLRNGIKKAEQSPS</sequence>